<keyword evidence="8" id="KW-1185">Reference proteome</keyword>
<dbReference type="AlphaFoldDB" id="A0A438LZ77"/>
<dbReference type="InterPro" id="IPR050446">
    <property type="entry name" value="FAD-oxidoreductase/Apoptosis"/>
</dbReference>
<keyword evidence="2" id="KW-0285">Flavoprotein</keyword>
<gene>
    <name evidence="7" type="ORF">EDD27_1202</name>
</gene>
<evidence type="ECO:0000256" key="1">
    <source>
        <dbReference type="ARBA" id="ARBA00001974"/>
    </source>
</evidence>
<dbReference type="SUPFAM" id="SSF55424">
    <property type="entry name" value="FAD/NAD-linked reductases, dimerisation (C-terminal) domain"/>
    <property type="match status" value="1"/>
</dbReference>
<comment type="caution">
    <text evidence="7">The sequence shown here is derived from an EMBL/GenBank/DDBJ whole genome shotgun (WGS) entry which is preliminary data.</text>
</comment>
<dbReference type="RefSeq" id="WP_127931450.1">
    <property type="nucleotide sequence ID" value="NZ_SAUN01000001.1"/>
</dbReference>
<keyword evidence="3" id="KW-0274">FAD</keyword>
<dbReference type="Gene3D" id="3.50.50.60">
    <property type="entry name" value="FAD/NAD(P)-binding domain"/>
    <property type="match status" value="2"/>
</dbReference>
<dbReference type="SUPFAM" id="SSF51905">
    <property type="entry name" value="FAD/NAD(P)-binding domain"/>
    <property type="match status" value="2"/>
</dbReference>
<reference evidence="7 8" key="1">
    <citation type="submission" date="2019-01" db="EMBL/GenBank/DDBJ databases">
        <title>Sequencing the genomes of 1000 actinobacteria strains.</title>
        <authorList>
            <person name="Klenk H.-P."/>
        </authorList>
    </citation>
    <scope>NUCLEOTIDE SEQUENCE [LARGE SCALE GENOMIC DNA]</scope>
    <source>
        <strain evidence="7 8">DSM 43925</strain>
    </source>
</reference>
<comment type="cofactor">
    <cofactor evidence="1">
        <name>FAD</name>
        <dbReference type="ChEBI" id="CHEBI:57692"/>
    </cofactor>
</comment>
<dbReference type="GO" id="GO:0016651">
    <property type="term" value="F:oxidoreductase activity, acting on NAD(P)H"/>
    <property type="evidence" value="ECO:0007669"/>
    <property type="project" value="TreeGrafter"/>
</dbReference>
<dbReference type="InterPro" id="IPR036188">
    <property type="entry name" value="FAD/NAD-bd_sf"/>
</dbReference>
<evidence type="ECO:0000256" key="3">
    <source>
        <dbReference type="ARBA" id="ARBA00022827"/>
    </source>
</evidence>
<sequence length="423" mass="43472">MRVVVVGGGVAGVSTVAALRAGGFDGDLTLVDAGEFPYDRPPLSKDYLAGSKDLEQIALQRPHWYDEQGVRLLTRTTVTALRTPDGGIELGDGTLLPADRVVLATGGGAARPPIPGAVGDRVHVLRTAEDADRLRAVLVPGARILVVGAGLIGAEAASTAVDLGCEVVLADPVAMPLAAALGEDLAAWLHGLHARRGITTLRAGIASFAETGDGVEASFAGGVEASFAGGVEPRTSDAAALGAVARAERLRAFDAVVLGVGMTPQTALAEAAGLDVDGGVLVDAGQVTSNPAVLAVGDGARTRRGPRVEHWEAAQHDGARAAATILGTPAPEPPAPWFWTDRHGRHVEVVGHMDAADQIIVRGSFEDPSFSVFGLRDGLVVAAAAVDDSTAVRAARRMIDRRIPADPARLSDPSVNVRVLLRG</sequence>
<dbReference type="Gene3D" id="3.30.390.30">
    <property type="match status" value="1"/>
</dbReference>
<dbReference type="InterPro" id="IPR016156">
    <property type="entry name" value="FAD/NAD-linked_Rdtase_dimer_sf"/>
</dbReference>
<keyword evidence="4" id="KW-0560">Oxidoreductase</keyword>
<evidence type="ECO:0000256" key="2">
    <source>
        <dbReference type="ARBA" id="ARBA00022630"/>
    </source>
</evidence>
<feature type="domain" description="FAD/NAD(P)-binding" evidence="5">
    <location>
        <begin position="1"/>
        <end position="318"/>
    </location>
</feature>
<dbReference type="PRINTS" id="PR00411">
    <property type="entry name" value="PNDRDTASEI"/>
</dbReference>
<proteinExistence type="predicted"/>
<dbReference type="EMBL" id="SAUN01000001">
    <property type="protein sequence ID" value="RVX38874.1"/>
    <property type="molecule type" value="Genomic_DNA"/>
</dbReference>
<evidence type="ECO:0000313" key="7">
    <source>
        <dbReference type="EMBL" id="RVX38874.1"/>
    </source>
</evidence>
<dbReference type="GO" id="GO:0005737">
    <property type="term" value="C:cytoplasm"/>
    <property type="evidence" value="ECO:0007669"/>
    <property type="project" value="TreeGrafter"/>
</dbReference>
<name>A0A438LZ77_9ACTN</name>
<feature type="domain" description="Reductase C-terminal" evidence="6">
    <location>
        <begin position="337"/>
        <end position="420"/>
    </location>
</feature>
<accession>A0A438LZ77</accession>
<evidence type="ECO:0000313" key="8">
    <source>
        <dbReference type="Proteomes" id="UP000284824"/>
    </source>
</evidence>
<evidence type="ECO:0000256" key="4">
    <source>
        <dbReference type="ARBA" id="ARBA00023002"/>
    </source>
</evidence>
<evidence type="ECO:0000259" key="6">
    <source>
        <dbReference type="Pfam" id="PF14759"/>
    </source>
</evidence>
<evidence type="ECO:0000259" key="5">
    <source>
        <dbReference type="Pfam" id="PF07992"/>
    </source>
</evidence>
<dbReference type="Pfam" id="PF14759">
    <property type="entry name" value="Reductase_C"/>
    <property type="match status" value="1"/>
</dbReference>
<dbReference type="Pfam" id="PF07992">
    <property type="entry name" value="Pyr_redox_2"/>
    <property type="match status" value="1"/>
</dbReference>
<dbReference type="OrthoDB" id="4213189at2"/>
<dbReference type="PRINTS" id="PR00368">
    <property type="entry name" value="FADPNR"/>
</dbReference>
<dbReference type="InterPro" id="IPR023753">
    <property type="entry name" value="FAD/NAD-binding_dom"/>
</dbReference>
<dbReference type="Proteomes" id="UP000284824">
    <property type="component" value="Unassembled WGS sequence"/>
</dbReference>
<dbReference type="PANTHER" id="PTHR43557:SF2">
    <property type="entry name" value="RIESKE DOMAIN-CONTAINING PROTEIN-RELATED"/>
    <property type="match status" value="1"/>
</dbReference>
<dbReference type="InterPro" id="IPR028202">
    <property type="entry name" value="Reductase_C"/>
</dbReference>
<dbReference type="PANTHER" id="PTHR43557">
    <property type="entry name" value="APOPTOSIS-INDUCING FACTOR 1"/>
    <property type="match status" value="1"/>
</dbReference>
<organism evidence="7 8">
    <name type="scientific">Nonomuraea polychroma</name>
    <dbReference type="NCBI Taxonomy" id="46176"/>
    <lineage>
        <taxon>Bacteria</taxon>
        <taxon>Bacillati</taxon>
        <taxon>Actinomycetota</taxon>
        <taxon>Actinomycetes</taxon>
        <taxon>Streptosporangiales</taxon>
        <taxon>Streptosporangiaceae</taxon>
        <taxon>Nonomuraea</taxon>
    </lineage>
</organism>
<protein>
    <submittedName>
        <fullName evidence="7">NAD/ferredoxin-dependent reductase-like protein</fullName>
    </submittedName>
</protein>